<name>A0ABW5QNF6_9HYPH</name>
<protein>
    <recommendedName>
        <fullName evidence="3">Transposase</fullName>
    </recommendedName>
</protein>
<gene>
    <name evidence="1" type="ORF">ACFSX5_14545</name>
</gene>
<keyword evidence="2" id="KW-1185">Reference proteome</keyword>
<organism evidence="1 2">
    <name type="scientific">Devosia albogilva</name>
    <dbReference type="NCBI Taxonomy" id="429726"/>
    <lineage>
        <taxon>Bacteria</taxon>
        <taxon>Pseudomonadati</taxon>
        <taxon>Pseudomonadota</taxon>
        <taxon>Alphaproteobacteria</taxon>
        <taxon>Hyphomicrobiales</taxon>
        <taxon>Devosiaceae</taxon>
        <taxon>Devosia</taxon>
    </lineage>
</organism>
<dbReference type="RefSeq" id="WP_386834400.1">
    <property type="nucleotide sequence ID" value="NZ_JBHUNP010000001.1"/>
</dbReference>
<reference evidence="2" key="1">
    <citation type="journal article" date="2019" name="Int. J. Syst. Evol. Microbiol.">
        <title>The Global Catalogue of Microorganisms (GCM) 10K type strain sequencing project: providing services to taxonomists for standard genome sequencing and annotation.</title>
        <authorList>
            <consortium name="The Broad Institute Genomics Platform"/>
            <consortium name="The Broad Institute Genome Sequencing Center for Infectious Disease"/>
            <person name="Wu L."/>
            <person name="Ma J."/>
        </authorList>
    </citation>
    <scope>NUCLEOTIDE SEQUENCE [LARGE SCALE GENOMIC DNA]</scope>
    <source>
        <strain evidence="2">CCM 7427</strain>
    </source>
</reference>
<proteinExistence type="predicted"/>
<accession>A0ABW5QNF6</accession>
<comment type="caution">
    <text evidence="1">The sequence shown here is derived from an EMBL/GenBank/DDBJ whole genome shotgun (WGS) entry which is preliminary data.</text>
</comment>
<evidence type="ECO:0000313" key="1">
    <source>
        <dbReference type="EMBL" id="MFD2649006.1"/>
    </source>
</evidence>
<evidence type="ECO:0000313" key="2">
    <source>
        <dbReference type="Proteomes" id="UP001597521"/>
    </source>
</evidence>
<sequence>MDDTTPATAGRQPDWATIRDEYENRLFHPATICKRHGVSENQLRYRRQKEGWFNSRARAPTTAELVTRMMKVLERQVWQLEKSMDEPVDKQVNALAVSVKSLDKLIEFGAAKPNVAPASLTDMAEMRAKLVERERQFNARFEPR</sequence>
<dbReference type="Proteomes" id="UP001597521">
    <property type="component" value="Unassembled WGS sequence"/>
</dbReference>
<evidence type="ECO:0008006" key="3">
    <source>
        <dbReference type="Google" id="ProtNLM"/>
    </source>
</evidence>
<dbReference type="EMBL" id="JBHUNP010000001">
    <property type="protein sequence ID" value="MFD2649006.1"/>
    <property type="molecule type" value="Genomic_DNA"/>
</dbReference>